<comment type="caution">
    <text evidence="1">The sequence shown here is derived from an EMBL/GenBank/DDBJ whole genome shotgun (WGS) entry which is preliminary data.</text>
</comment>
<keyword evidence="2" id="KW-1185">Reference proteome</keyword>
<proteinExistence type="predicted"/>
<name>A0A2I0JR42_PUNGR</name>
<organism evidence="1 2">
    <name type="scientific">Punica granatum</name>
    <name type="common">Pomegranate</name>
    <dbReference type="NCBI Taxonomy" id="22663"/>
    <lineage>
        <taxon>Eukaryota</taxon>
        <taxon>Viridiplantae</taxon>
        <taxon>Streptophyta</taxon>
        <taxon>Embryophyta</taxon>
        <taxon>Tracheophyta</taxon>
        <taxon>Spermatophyta</taxon>
        <taxon>Magnoliopsida</taxon>
        <taxon>eudicotyledons</taxon>
        <taxon>Gunneridae</taxon>
        <taxon>Pentapetalae</taxon>
        <taxon>rosids</taxon>
        <taxon>malvids</taxon>
        <taxon>Myrtales</taxon>
        <taxon>Lythraceae</taxon>
        <taxon>Punica</taxon>
    </lineage>
</organism>
<reference evidence="1 2" key="1">
    <citation type="submission" date="2017-11" db="EMBL/GenBank/DDBJ databases">
        <title>De-novo sequencing of pomegranate (Punica granatum L.) genome.</title>
        <authorList>
            <person name="Akparov Z."/>
            <person name="Amiraslanov A."/>
            <person name="Hajiyeva S."/>
            <person name="Abbasov M."/>
            <person name="Kaur K."/>
            <person name="Hamwieh A."/>
            <person name="Solovyev V."/>
            <person name="Salamov A."/>
            <person name="Braich B."/>
            <person name="Kosarev P."/>
            <person name="Mahmoud A."/>
            <person name="Hajiyev E."/>
            <person name="Babayeva S."/>
            <person name="Izzatullayeva V."/>
            <person name="Mammadov A."/>
            <person name="Mammadov A."/>
            <person name="Sharifova S."/>
            <person name="Ojaghi J."/>
            <person name="Eynullazada K."/>
            <person name="Bayramov B."/>
            <person name="Abdulazimova A."/>
            <person name="Shahmuradov I."/>
        </authorList>
    </citation>
    <scope>NUCLEOTIDE SEQUENCE [LARGE SCALE GENOMIC DNA]</scope>
    <source>
        <strain evidence="2">cv. AG2017</strain>
        <tissue evidence="1">Leaf</tissue>
    </source>
</reference>
<gene>
    <name evidence="1" type="ORF">CRG98_021226</name>
</gene>
<accession>A0A2I0JR42</accession>
<dbReference type="EMBL" id="PGOL01001400">
    <property type="protein sequence ID" value="PKI58380.1"/>
    <property type="molecule type" value="Genomic_DNA"/>
</dbReference>
<evidence type="ECO:0000313" key="2">
    <source>
        <dbReference type="Proteomes" id="UP000233551"/>
    </source>
</evidence>
<evidence type="ECO:0000313" key="1">
    <source>
        <dbReference type="EMBL" id="PKI58380.1"/>
    </source>
</evidence>
<dbReference type="AlphaFoldDB" id="A0A2I0JR42"/>
<dbReference type="Proteomes" id="UP000233551">
    <property type="component" value="Unassembled WGS sequence"/>
</dbReference>
<protein>
    <submittedName>
        <fullName evidence="1">Uncharacterized protein</fullName>
    </submittedName>
</protein>
<sequence length="71" mass="7749">MEGSDRSRNRAVMMASMSREGLNLTIWVEFGRLGSMVVECKRAEPRPNIASSSLARLSTRGLELGPALVQA</sequence>